<name>A0A7S4REB8_9STRA</name>
<feature type="transmembrane region" description="Helical" evidence="1">
    <location>
        <begin position="10"/>
        <end position="26"/>
    </location>
</feature>
<protein>
    <submittedName>
        <fullName evidence="2">Uncharacterized protein</fullName>
    </submittedName>
</protein>
<dbReference type="AlphaFoldDB" id="A0A7S4REB8"/>
<accession>A0A7S4REB8</accession>
<gene>
    <name evidence="2" type="ORF">DBRI00130_LOCUS17311</name>
</gene>
<evidence type="ECO:0000313" key="2">
    <source>
        <dbReference type="EMBL" id="CAE4611848.1"/>
    </source>
</evidence>
<sequence length="405" mass="46880">MGNDNSNPKALFRLIGLATVIVFLIINNEKFTSHNHPNNRRTSVDMGNGNCKWTPPKYEGFEDIKFFKTVIAGFPSGDKRLTFVQLEALTENPTKDEWDFKHLGMSNHPFIKANYPHHEGIWGWEDAGDQVIMVVRNIKRAMVEYHDILWDIGYAKTWEEAFALVPNLYRERPPLEDFLAWRDERVFDEIDWYGWFIDYYMEGGLMRDMFTKKITTSEHWNMLMVPTAYTLEQLQYDVVVGADTHVEPSYDPNCALITNGCAPIKVISAERLAELDRGPAVGLELAAAVDGKEGMNVIAPEARNCIWRELIINKKGLKTFIDRDGYGEDDYSFTKGHLEKMVKELDRLIQKYSNVPWTTNSNAQVLVDLFQEHRGLILEDLAEGRFRRIMKRKSSLTPDRFRELE</sequence>
<keyword evidence="1" id="KW-0472">Membrane</keyword>
<dbReference type="EMBL" id="HBNS01021860">
    <property type="protein sequence ID" value="CAE4611848.1"/>
    <property type="molecule type" value="Transcribed_RNA"/>
</dbReference>
<organism evidence="2">
    <name type="scientific">Ditylum brightwellii</name>
    <dbReference type="NCBI Taxonomy" id="49249"/>
    <lineage>
        <taxon>Eukaryota</taxon>
        <taxon>Sar</taxon>
        <taxon>Stramenopiles</taxon>
        <taxon>Ochrophyta</taxon>
        <taxon>Bacillariophyta</taxon>
        <taxon>Mediophyceae</taxon>
        <taxon>Lithodesmiophycidae</taxon>
        <taxon>Lithodesmiales</taxon>
        <taxon>Lithodesmiaceae</taxon>
        <taxon>Ditylum</taxon>
    </lineage>
</organism>
<proteinExistence type="predicted"/>
<keyword evidence="1" id="KW-0812">Transmembrane</keyword>
<reference evidence="2" key="1">
    <citation type="submission" date="2021-01" db="EMBL/GenBank/DDBJ databases">
        <authorList>
            <person name="Corre E."/>
            <person name="Pelletier E."/>
            <person name="Niang G."/>
            <person name="Scheremetjew M."/>
            <person name="Finn R."/>
            <person name="Kale V."/>
            <person name="Holt S."/>
            <person name="Cochrane G."/>
            <person name="Meng A."/>
            <person name="Brown T."/>
            <person name="Cohen L."/>
        </authorList>
    </citation>
    <scope>NUCLEOTIDE SEQUENCE</scope>
    <source>
        <strain evidence="2">GSO104</strain>
    </source>
</reference>
<keyword evidence="1" id="KW-1133">Transmembrane helix</keyword>
<evidence type="ECO:0000256" key="1">
    <source>
        <dbReference type="SAM" id="Phobius"/>
    </source>
</evidence>